<proteinExistence type="inferred from homology"/>
<dbReference type="InterPro" id="IPR010255">
    <property type="entry name" value="Haem_peroxidase_sf"/>
</dbReference>
<dbReference type="PANTHER" id="PTHR31356:SF66">
    <property type="entry name" value="CATALASE-PEROXIDASE"/>
    <property type="match status" value="1"/>
</dbReference>
<accession>A0A9W7DUJ5</accession>
<dbReference type="InterPro" id="IPR002207">
    <property type="entry name" value="Peroxidase_I"/>
</dbReference>
<dbReference type="InterPro" id="IPR044831">
    <property type="entry name" value="Ccp1-like"/>
</dbReference>
<dbReference type="SUPFAM" id="SSF48113">
    <property type="entry name" value="Heme-dependent peroxidases"/>
    <property type="match status" value="1"/>
</dbReference>
<comment type="similarity">
    <text evidence="2">Belongs to the peroxidase family.</text>
</comment>
<dbReference type="GO" id="GO:0042744">
    <property type="term" value="P:hydrogen peroxide catabolic process"/>
    <property type="evidence" value="ECO:0007669"/>
    <property type="project" value="TreeGrafter"/>
</dbReference>
<organism evidence="5 6">
    <name type="scientific">Triparma strigata</name>
    <dbReference type="NCBI Taxonomy" id="1606541"/>
    <lineage>
        <taxon>Eukaryota</taxon>
        <taxon>Sar</taxon>
        <taxon>Stramenopiles</taxon>
        <taxon>Ochrophyta</taxon>
        <taxon>Bolidophyceae</taxon>
        <taxon>Parmales</taxon>
        <taxon>Triparmaceae</taxon>
        <taxon>Triparma</taxon>
    </lineage>
</organism>
<name>A0A9W7DUJ5_9STRA</name>
<dbReference type="GO" id="GO:0020037">
    <property type="term" value="F:heme binding"/>
    <property type="evidence" value="ECO:0007669"/>
    <property type="project" value="InterPro"/>
</dbReference>
<dbReference type="GO" id="GO:0004601">
    <property type="term" value="F:peroxidase activity"/>
    <property type="evidence" value="ECO:0007669"/>
    <property type="project" value="InterPro"/>
</dbReference>
<protein>
    <recommendedName>
        <fullName evidence="4">Plant heme peroxidase family profile domain-containing protein</fullName>
    </recommendedName>
</protein>
<evidence type="ECO:0000313" key="6">
    <source>
        <dbReference type="Proteomes" id="UP001165085"/>
    </source>
</evidence>
<dbReference type="Gene3D" id="1.10.420.10">
    <property type="entry name" value="Peroxidase, domain 2"/>
    <property type="match status" value="1"/>
</dbReference>
<evidence type="ECO:0000256" key="2">
    <source>
        <dbReference type="RuleBase" id="RU004241"/>
    </source>
</evidence>
<dbReference type="GO" id="GO:0034599">
    <property type="term" value="P:cellular response to oxidative stress"/>
    <property type="evidence" value="ECO:0007669"/>
    <property type="project" value="InterPro"/>
</dbReference>
<keyword evidence="1" id="KW-0560">Oxidoreductase</keyword>
<dbReference type="Gene3D" id="1.10.520.10">
    <property type="match status" value="2"/>
</dbReference>
<dbReference type="Proteomes" id="UP001165085">
    <property type="component" value="Unassembled WGS sequence"/>
</dbReference>
<dbReference type="PRINTS" id="PR00459">
    <property type="entry name" value="ASPEROXIDASE"/>
</dbReference>
<dbReference type="Pfam" id="PF00141">
    <property type="entry name" value="peroxidase"/>
    <property type="match status" value="1"/>
</dbReference>
<evidence type="ECO:0000259" key="4">
    <source>
        <dbReference type="PROSITE" id="PS50873"/>
    </source>
</evidence>
<dbReference type="PRINTS" id="PR00458">
    <property type="entry name" value="PEROXIDASE"/>
</dbReference>
<dbReference type="PANTHER" id="PTHR31356">
    <property type="entry name" value="THYLAKOID LUMENAL 29 KDA PROTEIN, CHLOROPLASTIC-RELATED"/>
    <property type="match status" value="1"/>
</dbReference>
<evidence type="ECO:0000256" key="1">
    <source>
        <dbReference type="ARBA" id="ARBA00023002"/>
    </source>
</evidence>
<evidence type="ECO:0000256" key="3">
    <source>
        <dbReference type="SAM" id="MobiDB-lite"/>
    </source>
</evidence>
<comment type="caution">
    <text evidence="5">The sequence shown here is derived from an EMBL/GenBank/DDBJ whole genome shotgun (WGS) entry which is preliminary data.</text>
</comment>
<feature type="region of interest" description="Disordered" evidence="3">
    <location>
        <begin position="182"/>
        <end position="224"/>
    </location>
</feature>
<dbReference type="GO" id="GO:0000302">
    <property type="term" value="P:response to reactive oxygen species"/>
    <property type="evidence" value="ECO:0007669"/>
    <property type="project" value="TreeGrafter"/>
</dbReference>
<reference evidence="6" key="1">
    <citation type="journal article" date="2023" name="Commun. Biol.">
        <title>Genome analysis of Parmales, the sister group of diatoms, reveals the evolutionary specialization of diatoms from phago-mixotrophs to photoautotrophs.</title>
        <authorList>
            <person name="Ban H."/>
            <person name="Sato S."/>
            <person name="Yoshikawa S."/>
            <person name="Yamada K."/>
            <person name="Nakamura Y."/>
            <person name="Ichinomiya M."/>
            <person name="Sato N."/>
            <person name="Blanc-Mathieu R."/>
            <person name="Endo H."/>
            <person name="Kuwata A."/>
            <person name="Ogata H."/>
        </authorList>
    </citation>
    <scope>NUCLEOTIDE SEQUENCE [LARGE SCALE GENOMIC DNA]</scope>
    <source>
        <strain evidence="6">NIES 3701</strain>
    </source>
</reference>
<dbReference type="OrthoDB" id="407695at2759"/>
<dbReference type="PROSITE" id="PS50873">
    <property type="entry name" value="PEROXIDASE_4"/>
    <property type="match status" value="1"/>
</dbReference>
<sequence length="380" mass="42490">MGGAMSSNNNNTDDASSASSLALAEGFDDGQVLSLLKSQQVKTLGLSSRAEMEAKVSEIRLPLDLTLVRSDIKNSLRDSHHDDGSYVPLLIRFAWHNAGTYDKDTNTGGPNGSTMRFDEEANDPENAGLGKAMRVLEPIKRKWSFLSYADIWMLAGCVAIEASGGPHVPFSYGRRDFTEEEALQKNSAATGSRCPFGDGRFNPNKSRLPTADRGQDKSAPKGCPMHVLEKPTIDGIRGPFTRMGFTDKETVCLILLGHQYGRCHADVSGYENPWYSFDPAHYNIYEHGLGYLSIYNFGVAQGQHRKRITAQGKRQWEMAFGGGEPFMMLPTDMALWWDPNYQEYVKAYDRDRVQFKRDAVVTFKKLIELGCEDMLTQERR</sequence>
<dbReference type="EMBL" id="BRXY01000034">
    <property type="protein sequence ID" value="GMH55533.1"/>
    <property type="molecule type" value="Genomic_DNA"/>
</dbReference>
<feature type="domain" description="Plant heme peroxidase family profile" evidence="4">
    <location>
        <begin position="72"/>
        <end position="380"/>
    </location>
</feature>
<evidence type="ECO:0000313" key="5">
    <source>
        <dbReference type="EMBL" id="GMH55533.1"/>
    </source>
</evidence>
<gene>
    <name evidence="5" type="ORF">TrST_g6461</name>
</gene>
<keyword evidence="6" id="KW-1185">Reference proteome</keyword>
<dbReference type="InterPro" id="IPR002016">
    <property type="entry name" value="Haem_peroxidase"/>
</dbReference>
<dbReference type="AlphaFoldDB" id="A0A9W7DUJ5"/>